<dbReference type="Proteomes" id="UP000199206">
    <property type="component" value="Unassembled WGS sequence"/>
</dbReference>
<dbReference type="AlphaFoldDB" id="A0A1H8C596"/>
<protein>
    <recommendedName>
        <fullName evidence="1">DUF6894 domain-containing protein</fullName>
    </recommendedName>
</protein>
<accession>A0A1H8C596</accession>
<dbReference type="STRING" id="1166340.SAMN05192583_1464"/>
<evidence type="ECO:0000313" key="2">
    <source>
        <dbReference type="EMBL" id="SEM90220.1"/>
    </source>
</evidence>
<evidence type="ECO:0000259" key="1">
    <source>
        <dbReference type="Pfam" id="PF21834"/>
    </source>
</evidence>
<name>A0A1H8C596_9SPHN</name>
<sequence length="99" mass="10926">MRCRPMARYFLHLSNSFGFIHDEEGAEAADLSDARTLAVTTIRSLLSDEIKDGRFNLKGKIEIADDRGVQLAVVPFSDAVEVADANARMTMDQPDRPGT</sequence>
<proteinExistence type="predicted"/>
<dbReference type="InterPro" id="IPR054189">
    <property type="entry name" value="DUF6894"/>
</dbReference>
<organism evidence="2 3">
    <name type="scientific">Sphingomonas gellani</name>
    <dbReference type="NCBI Taxonomy" id="1166340"/>
    <lineage>
        <taxon>Bacteria</taxon>
        <taxon>Pseudomonadati</taxon>
        <taxon>Pseudomonadota</taxon>
        <taxon>Alphaproteobacteria</taxon>
        <taxon>Sphingomonadales</taxon>
        <taxon>Sphingomonadaceae</taxon>
        <taxon>Sphingomonas</taxon>
    </lineage>
</organism>
<reference evidence="3" key="1">
    <citation type="submission" date="2016-10" db="EMBL/GenBank/DDBJ databases">
        <authorList>
            <person name="Varghese N."/>
            <person name="Submissions S."/>
        </authorList>
    </citation>
    <scope>NUCLEOTIDE SEQUENCE [LARGE SCALE GENOMIC DNA]</scope>
    <source>
        <strain evidence="3">S6-262</strain>
    </source>
</reference>
<dbReference type="Pfam" id="PF21834">
    <property type="entry name" value="DUF6894"/>
    <property type="match status" value="1"/>
</dbReference>
<gene>
    <name evidence="2" type="ORF">SAMN05192583_1464</name>
</gene>
<evidence type="ECO:0000313" key="3">
    <source>
        <dbReference type="Proteomes" id="UP000199206"/>
    </source>
</evidence>
<feature type="domain" description="DUF6894" evidence="1">
    <location>
        <begin position="8"/>
        <end position="77"/>
    </location>
</feature>
<dbReference type="EMBL" id="FOCF01000003">
    <property type="protein sequence ID" value="SEM90220.1"/>
    <property type="molecule type" value="Genomic_DNA"/>
</dbReference>
<keyword evidence="3" id="KW-1185">Reference proteome</keyword>